<feature type="region of interest" description="Disordered" evidence="1">
    <location>
        <begin position="43"/>
        <end position="62"/>
    </location>
</feature>
<dbReference type="InterPro" id="IPR040247">
    <property type="entry name" value="DUF5524"/>
</dbReference>
<evidence type="ECO:0000256" key="1">
    <source>
        <dbReference type="SAM" id="MobiDB-lite"/>
    </source>
</evidence>
<comment type="caution">
    <text evidence="2">The sequence shown here is derived from an EMBL/GenBank/DDBJ whole genome shotgun (WGS) entry which is preliminary data.</text>
</comment>
<dbReference type="PANTHER" id="PTHR31097:SF2">
    <property type="entry name" value="CHROMOSOME 7 OPEN READING FRAME 57"/>
    <property type="match status" value="1"/>
</dbReference>
<reference evidence="2" key="2">
    <citation type="journal article" date="2023" name="Infect Dis Poverty">
        <title>Chromosome-scale genome of the human blood fluke Schistosoma mekongi and its implications for public health.</title>
        <authorList>
            <person name="Zhou M."/>
            <person name="Xu L."/>
            <person name="Xu D."/>
            <person name="Chen W."/>
            <person name="Khan J."/>
            <person name="Hu Y."/>
            <person name="Huang H."/>
            <person name="Wei H."/>
            <person name="Zhang Y."/>
            <person name="Chusongsang P."/>
            <person name="Tanasarnprasert K."/>
            <person name="Hu X."/>
            <person name="Limpanont Y."/>
            <person name="Lv Z."/>
        </authorList>
    </citation>
    <scope>NUCLEOTIDE SEQUENCE</scope>
    <source>
        <strain evidence="2">LV_2022a</strain>
    </source>
</reference>
<gene>
    <name evidence="2" type="ORF">MN116_001368</name>
</gene>
<dbReference type="AlphaFoldDB" id="A0AAE1ZKW5"/>
<organism evidence="2 3">
    <name type="scientific">Schistosoma mekongi</name>
    <name type="common">Parasitic worm</name>
    <dbReference type="NCBI Taxonomy" id="38744"/>
    <lineage>
        <taxon>Eukaryota</taxon>
        <taxon>Metazoa</taxon>
        <taxon>Spiralia</taxon>
        <taxon>Lophotrochozoa</taxon>
        <taxon>Platyhelminthes</taxon>
        <taxon>Trematoda</taxon>
        <taxon>Digenea</taxon>
        <taxon>Strigeidida</taxon>
        <taxon>Schistosomatoidea</taxon>
        <taxon>Schistosomatidae</taxon>
        <taxon>Schistosoma</taxon>
    </lineage>
</organism>
<reference evidence="2" key="1">
    <citation type="submission" date="2022-04" db="EMBL/GenBank/DDBJ databases">
        <authorList>
            <person name="Xu L."/>
            <person name="Lv Z."/>
        </authorList>
    </citation>
    <scope>NUCLEOTIDE SEQUENCE</scope>
    <source>
        <strain evidence="2">LV_2022a</strain>
    </source>
</reference>
<keyword evidence="3" id="KW-1185">Reference proteome</keyword>
<dbReference type="Proteomes" id="UP001292079">
    <property type="component" value="Unassembled WGS sequence"/>
</dbReference>
<evidence type="ECO:0000313" key="2">
    <source>
        <dbReference type="EMBL" id="KAK4476151.1"/>
    </source>
</evidence>
<dbReference type="Pfam" id="PF17662">
    <property type="entry name" value="DUF5524"/>
    <property type="match status" value="1"/>
</dbReference>
<dbReference type="EMBL" id="JALJAT010000001">
    <property type="protein sequence ID" value="KAK4476151.1"/>
    <property type="molecule type" value="Genomic_DNA"/>
</dbReference>
<dbReference type="PANTHER" id="PTHR31097">
    <property type="entry name" value="SI:DKEY-276J7.1"/>
    <property type="match status" value="1"/>
</dbReference>
<name>A0AAE1ZKW5_SCHME</name>
<sequence>MGTQADLGDVGWMCHVVPLKKDKSQQIAPPISQIPSIGFMPEESEHEKRRTTHFKSTDSPYTRLSKMGGRPDLLCFKENECNPGPPVPYCRCEWYYLEDNALEDKHNNKPESNYVFKVPFYMSDISVYQRTKNKPL</sequence>
<protein>
    <submittedName>
        <fullName evidence="2">Uncharacterized protein</fullName>
    </submittedName>
</protein>
<accession>A0AAE1ZKW5</accession>
<evidence type="ECO:0000313" key="3">
    <source>
        <dbReference type="Proteomes" id="UP001292079"/>
    </source>
</evidence>
<proteinExistence type="predicted"/>